<protein>
    <submittedName>
        <fullName evidence="1">Uncharacterized protein</fullName>
    </submittedName>
</protein>
<dbReference type="Gramene" id="Bo2g120560.1">
    <property type="protein sequence ID" value="Bo2g120560.1"/>
    <property type="gene ID" value="Bo2g120560"/>
</dbReference>
<dbReference type="AlphaFoldDB" id="A0A0D3ATU7"/>
<name>A0A0D3ATU7_BRAOL</name>
<keyword evidence="2" id="KW-1185">Reference proteome</keyword>
<dbReference type="HOGENOM" id="CLU_1079055_0_0_1"/>
<dbReference type="EnsemblPlants" id="Bo2g120560.1">
    <property type="protein sequence ID" value="Bo2g120560.1"/>
    <property type="gene ID" value="Bo2g120560"/>
</dbReference>
<evidence type="ECO:0000313" key="2">
    <source>
        <dbReference type="Proteomes" id="UP000032141"/>
    </source>
</evidence>
<accession>A0A0D3ATU7</accession>
<reference evidence="1 2" key="1">
    <citation type="journal article" date="2014" name="Genome Biol.">
        <title>Transcriptome and methylome profiling reveals relics of genome dominance in the mesopolyploid Brassica oleracea.</title>
        <authorList>
            <person name="Parkin I.A."/>
            <person name="Koh C."/>
            <person name="Tang H."/>
            <person name="Robinson S.J."/>
            <person name="Kagale S."/>
            <person name="Clarke W.E."/>
            <person name="Town C.D."/>
            <person name="Nixon J."/>
            <person name="Krishnakumar V."/>
            <person name="Bidwell S.L."/>
            <person name="Denoeud F."/>
            <person name="Belcram H."/>
            <person name="Links M.G."/>
            <person name="Just J."/>
            <person name="Clarke C."/>
            <person name="Bender T."/>
            <person name="Huebert T."/>
            <person name="Mason A.S."/>
            <person name="Pires J.C."/>
            <person name="Barker G."/>
            <person name="Moore J."/>
            <person name="Walley P.G."/>
            <person name="Manoli S."/>
            <person name="Batley J."/>
            <person name="Edwards D."/>
            <person name="Nelson M.N."/>
            <person name="Wang X."/>
            <person name="Paterson A.H."/>
            <person name="King G."/>
            <person name="Bancroft I."/>
            <person name="Chalhoub B."/>
            <person name="Sharpe A.G."/>
        </authorList>
    </citation>
    <scope>NUCLEOTIDE SEQUENCE</scope>
    <source>
        <strain evidence="1 2">cv. TO1000</strain>
    </source>
</reference>
<sequence>MQPIAERMDMSKASHLAVPKHQRPPIWTEEAIGFHKRVKRIHDPVKIVVPCAVFETESPTGWRYHYAIRQAWGKEEEELEEEKKNQEWSSGIIDPSLLRLCQEIQSAQQMLLKTICKDKRKKIQGRRVDIPEAIDDNMPLSVDRASRVSIDRHLTVSIDAHHQRSEKKKEPSKRLPSVSTDANLSTLIDIALPESTDINILTSVDIHSGREPKLISNTKPDTIARLGAWFRNVLEKYGDRPWILPTFEVQNCTAVSDV</sequence>
<evidence type="ECO:0000313" key="1">
    <source>
        <dbReference type="EnsemblPlants" id="Bo2g120560.1"/>
    </source>
</evidence>
<organism evidence="1 2">
    <name type="scientific">Brassica oleracea var. oleracea</name>
    <dbReference type="NCBI Taxonomy" id="109376"/>
    <lineage>
        <taxon>Eukaryota</taxon>
        <taxon>Viridiplantae</taxon>
        <taxon>Streptophyta</taxon>
        <taxon>Embryophyta</taxon>
        <taxon>Tracheophyta</taxon>
        <taxon>Spermatophyta</taxon>
        <taxon>Magnoliopsida</taxon>
        <taxon>eudicotyledons</taxon>
        <taxon>Gunneridae</taxon>
        <taxon>Pentapetalae</taxon>
        <taxon>rosids</taxon>
        <taxon>malvids</taxon>
        <taxon>Brassicales</taxon>
        <taxon>Brassicaceae</taxon>
        <taxon>Brassiceae</taxon>
        <taxon>Brassica</taxon>
    </lineage>
</organism>
<dbReference type="Proteomes" id="UP000032141">
    <property type="component" value="Chromosome C2"/>
</dbReference>
<reference evidence="1" key="2">
    <citation type="submission" date="2015-03" db="UniProtKB">
        <authorList>
            <consortium name="EnsemblPlants"/>
        </authorList>
    </citation>
    <scope>IDENTIFICATION</scope>
</reference>
<proteinExistence type="predicted"/>